<dbReference type="GO" id="GO:0009536">
    <property type="term" value="C:plastid"/>
    <property type="evidence" value="ECO:0007669"/>
    <property type="project" value="UniProtKB-SubCell"/>
</dbReference>
<proteinExistence type="inferred from homology"/>
<dbReference type="AlphaFoldDB" id="A0A089VIH9"/>
<dbReference type="InterPro" id="IPR008470">
    <property type="entry name" value="Uncharacterised_Ycf33"/>
</dbReference>
<evidence type="ECO:0000256" key="4">
    <source>
        <dbReference type="ARBA" id="ARBA00022640"/>
    </source>
</evidence>
<evidence type="ECO:0000256" key="1">
    <source>
        <dbReference type="ARBA" id="ARBA00004474"/>
    </source>
</evidence>
<feature type="transmembrane region" description="Helical" evidence="5">
    <location>
        <begin position="14"/>
        <end position="34"/>
    </location>
</feature>
<reference evidence="6" key="2">
    <citation type="submission" date="2014-06" db="EMBL/GenBank/DDBJ databases">
        <authorList>
            <person name="Sabir J.S.M."/>
            <person name="Yu M."/>
            <person name="Ashworth M.P."/>
            <person name="Baeshen N.A."/>
            <person name="Baeshen M.N."/>
            <person name="Bahieldin A."/>
            <person name="Theriot E.C."/>
            <person name="Jansen R.K."/>
        </authorList>
    </citation>
    <scope>NUCLEOTIDE SEQUENCE</scope>
</reference>
<evidence type="ECO:0000256" key="3">
    <source>
        <dbReference type="ARBA" id="ARBA00021584"/>
    </source>
</evidence>
<reference evidence="6" key="1">
    <citation type="journal article" date="2014" name="PLoS ONE">
        <title>Conserved gene order and expanded inverted repeats characterize plastid genomes of Thalassiosirales.</title>
        <authorList>
            <person name="Sabir J.S."/>
            <person name="Yu M."/>
            <person name="Ashworth M.P."/>
            <person name="Baeshen N.A."/>
            <person name="Baeshen M.N."/>
            <person name="Bahieldin A."/>
            <person name="Theriot E.C."/>
            <person name="Jansen R.K."/>
        </authorList>
    </citation>
    <scope>NUCLEOTIDE SEQUENCE</scope>
</reference>
<keyword evidence="6" id="KW-0150">Chloroplast</keyword>
<comment type="subcellular location">
    <subcellularLocation>
        <location evidence="1">Plastid</location>
    </subcellularLocation>
</comment>
<keyword evidence="5" id="KW-1133">Transmembrane helix</keyword>
<dbReference type="Pfam" id="PF05421">
    <property type="entry name" value="DUF751"/>
    <property type="match status" value="1"/>
</dbReference>
<keyword evidence="5" id="KW-0812">Transmembrane</keyword>
<dbReference type="EMBL" id="KJ958480">
    <property type="protein sequence ID" value="AIR75437.1"/>
    <property type="molecule type" value="Genomic_DNA"/>
</dbReference>
<gene>
    <name evidence="6" type="primary">ycf33</name>
</gene>
<geneLocation type="chloroplast" evidence="6"/>
<comment type="similarity">
    <text evidence="2">Belongs to the ycf33 family.</text>
</comment>
<sequence length="64" mass="7718">MNNFWTNIVRYPRFFISSMIGLILIILSPFKNLFKTPKLRWFVILFSLIFIVSLYFVIRKMVGL</sequence>
<evidence type="ECO:0000256" key="2">
    <source>
        <dbReference type="ARBA" id="ARBA00010985"/>
    </source>
</evidence>
<accession>A0A089VIH9</accession>
<name>A0A089VIH9_9STRA</name>
<evidence type="ECO:0000256" key="5">
    <source>
        <dbReference type="SAM" id="Phobius"/>
    </source>
</evidence>
<organism evidence="6">
    <name type="scientific">Cyclotella sp. L04_2</name>
    <dbReference type="NCBI Taxonomy" id="1549163"/>
    <lineage>
        <taxon>Eukaryota</taxon>
        <taxon>Sar</taxon>
        <taxon>Stramenopiles</taxon>
        <taxon>Ochrophyta</taxon>
        <taxon>Bacillariophyta</taxon>
        <taxon>Coscinodiscophyceae</taxon>
        <taxon>Thalassiosirophycidae</taxon>
        <taxon>Stephanodiscales</taxon>
        <taxon>Stephanodiscaceae</taxon>
        <taxon>Cyclotella</taxon>
    </lineage>
</organism>
<keyword evidence="4 6" id="KW-0934">Plastid</keyword>
<evidence type="ECO:0000313" key="6">
    <source>
        <dbReference type="EMBL" id="AIR75437.1"/>
    </source>
</evidence>
<feature type="transmembrane region" description="Helical" evidence="5">
    <location>
        <begin position="41"/>
        <end position="58"/>
    </location>
</feature>
<protein>
    <recommendedName>
        <fullName evidence="3">Uncharacterized protein ycf33</fullName>
    </recommendedName>
</protein>
<keyword evidence="5" id="KW-0472">Membrane</keyword>